<feature type="region of interest" description="Disordered" evidence="1">
    <location>
        <begin position="82"/>
        <end position="125"/>
    </location>
</feature>
<evidence type="ECO:0000256" key="1">
    <source>
        <dbReference type="SAM" id="MobiDB-lite"/>
    </source>
</evidence>
<keyword evidence="2" id="KW-1133">Transmembrane helix</keyword>
<accession>A0ABQ2PEW4</accession>
<keyword evidence="2" id="KW-0472">Membrane</keyword>
<name>A0ABQ2PEW4_9NEIS</name>
<evidence type="ECO:0000256" key="2">
    <source>
        <dbReference type="SAM" id="Phobius"/>
    </source>
</evidence>
<proteinExistence type="predicted"/>
<evidence type="ECO:0000313" key="3">
    <source>
        <dbReference type="EMBL" id="GGP23800.1"/>
    </source>
</evidence>
<gene>
    <name evidence="3" type="ORF">GCM10010970_38000</name>
</gene>
<keyword evidence="2" id="KW-0812">Transmembrane</keyword>
<dbReference type="EMBL" id="BMLX01000008">
    <property type="protein sequence ID" value="GGP23800.1"/>
    <property type="molecule type" value="Genomic_DNA"/>
</dbReference>
<evidence type="ECO:0000313" key="4">
    <source>
        <dbReference type="Proteomes" id="UP000637267"/>
    </source>
</evidence>
<protein>
    <submittedName>
        <fullName evidence="3">Uncharacterized protein</fullName>
    </submittedName>
</protein>
<dbReference type="Proteomes" id="UP000637267">
    <property type="component" value="Unassembled WGS sequence"/>
</dbReference>
<comment type="caution">
    <text evidence="3">The sequence shown here is derived from an EMBL/GenBank/DDBJ whole genome shotgun (WGS) entry which is preliminary data.</text>
</comment>
<sequence length="257" mass="28245">MAIMEYQSDENASPGELERLAREEKRHEELVFYKRRFYFRVINLLRMLFVAGFILALIHEGLYFFLENKKIEVNQSLAAKDQTDGRPPVVITPWAPPTGPVTSQSQGSDFSGPDPGPGPGPEPGRIDFAAFSGIVSTLLDTLKVPKEEATKTIDELRKEAISGGREITVEAAKKILDKIFDDKKETPDKPGTVPVWSAGSTSFQIIQNCSKADALPPVIYPPKTPVPHQHKRTCTCQVNSQTAPPKPVAIPASPVAQ</sequence>
<feature type="transmembrane region" description="Helical" evidence="2">
    <location>
        <begin position="44"/>
        <end position="66"/>
    </location>
</feature>
<organism evidence="3 4">
    <name type="scientific">Silvimonas iriomotensis</name>
    <dbReference type="NCBI Taxonomy" id="449662"/>
    <lineage>
        <taxon>Bacteria</taxon>
        <taxon>Pseudomonadati</taxon>
        <taxon>Pseudomonadota</taxon>
        <taxon>Betaproteobacteria</taxon>
        <taxon>Neisseriales</taxon>
        <taxon>Chitinibacteraceae</taxon>
        <taxon>Silvimonas</taxon>
    </lineage>
</organism>
<reference evidence="4" key="1">
    <citation type="journal article" date="2019" name="Int. J. Syst. Evol. Microbiol.">
        <title>The Global Catalogue of Microorganisms (GCM) 10K type strain sequencing project: providing services to taxonomists for standard genome sequencing and annotation.</title>
        <authorList>
            <consortium name="The Broad Institute Genomics Platform"/>
            <consortium name="The Broad Institute Genome Sequencing Center for Infectious Disease"/>
            <person name="Wu L."/>
            <person name="Ma J."/>
        </authorList>
    </citation>
    <scope>NUCLEOTIDE SEQUENCE [LARGE SCALE GENOMIC DNA]</scope>
    <source>
        <strain evidence="4">CGMCC 1.8859</strain>
    </source>
</reference>
<keyword evidence="4" id="KW-1185">Reference proteome</keyword>